<comment type="caution">
    <text evidence="1">The sequence shown here is derived from an EMBL/GenBank/DDBJ whole genome shotgun (WGS) entry which is preliminary data.</text>
</comment>
<name>G7CGC9_MYCT3</name>
<dbReference type="Proteomes" id="UP000004915">
    <property type="component" value="Unassembled WGS sequence"/>
</dbReference>
<reference evidence="1 2" key="1">
    <citation type="submission" date="2011-11" db="EMBL/GenBank/DDBJ databases">
        <authorList>
            <consortium name="Tuberculosis Structural Genomics Consortium"/>
            <person name="Ioerger T.R."/>
        </authorList>
    </citation>
    <scope>NUCLEOTIDE SEQUENCE [LARGE SCALE GENOMIC DNA]</scope>
    <source>
        <strain evidence="2">ATCC 19527 / DSM 44167 / CIP 105390 / JCM 6362 / NCTC 10409 / 316</strain>
    </source>
</reference>
<dbReference type="AlphaFoldDB" id="G7CGC9"/>
<gene>
    <name evidence="1" type="ORF">KEK_13358</name>
</gene>
<dbReference type="EMBL" id="AGVE01000046">
    <property type="protein sequence ID" value="EHI11889.1"/>
    <property type="molecule type" value="Genomic_DNA"/>
</dbReference>
<keyword evidence="2" id="KW-1185">Reference proteome</keyword>
<protein>
    <submittedName>
        <fullName evidence="1">Uncharacterized protein</fullName>
    </submittedName>
</protein>
<evidence type="ECO:0000313" key="1">
    <source>
        <dbReference type="EMBL" id="EHI11889.1"/>
    </source>
</evidence>
<proteinExistence type="predicted"/>
<organism evidence="1 2">
    <name type="scientific">Mycolicibacterium thermoresistibile (strain ATCC 19527 / DSM 44167 / CIP 105390 / JCM 6362 / NCTC 10409 / 316)</name>
    <name type="common">Mycobacterium thermoresistibile</name>
    <dbReference type="NCBI Taxonomy" id="1078020"/>
    <lineage>
        <taxon>Bacteria</taxon>
        <taxon>Bacillati</taxon>
        <taxon>Actinomycetota</taxon>
        <taxon>Actinomycetes</taxon>
        <taxon>Mycobacteriales</taxon>
        <taxon>Mycobacteriaceae</taxon>
        <taxon>Mycolicibacterium</taxon>
    </lineage>
</organism>
<accession>G7CGC9</accession>
<sequence>MDSGPIMFQAQKLMADTHVASARFHPCRAPARGAVTVLTVPR</sequence>
<evidence type="ECO:0000313" key="2">
    <source>
        <dbReference type="Proteomes" id="UP000004915"/>
    </source>
</evidence>